<protein>
    <recommendedName>
        <fullName evidence="8">HMG box domain-containing protein</fullName>
    </recommendedName>
</protein>
<dbReference type="EMBL" id="JANEYG010000017">
    <property type="protein sequence ID" value="KAJ8919607.1"/>
    <property type="molecule type" value="Genomic_DNA"/>
</dbReference>
<keyword evidence="10" id="KW-1185">Reference proteome</keyword>
<evidence type="ECO:0000313" key="10">
    <source>
        <dbReference type="Proteomes" id="UP001159042"/>
    </source>
</evidence>
<dbReference type="CDD" id="cd21989">
    <property type="entry name" value="HMG-box_HBP2"/>
    <property type="match status" value="1"/>
</dbReference>
<evidence type="ECO:0000256" key="5">
    <source>
        <dbReference type="ARBA" id="ARBA00023242"/>
    </source>
</evidence>
<reference evidence="9 10" key="1">
    <citation type="journal article" date="2023" name="Insect Mol. Biol.">
        <title>Genome sequencing provides insights into the evolution of gene families encoding plant cell wall-degrading enzymes in longhorned beetles.</title>
        <authorList>
            <person name="Shin N.R."/>
            <person name="Okamura Y."/>
            <person name="Kirsch R."/>
            <person name="Pauchet Y."/>
        </authorList>
    </citation>
    <scope>NUCLEOTIDE SEQUENCE [LARGE SCALE GENOMIC DNA]</scope>
    <source>
        <strain evidence="9">EAD_L_NR</strain>
    </source>
</reference>
<gene>
    <name evidence="9" type="ORF">NQ315_002229</name>
</gene>
<dbReference type="InterPro" id="IPR049523">
    <property type="entry name" value="BBX_HMG-box"/>
</dbReference>
<dbReference type="AlphaFoldDB" id="A0AAV8VYY3"/>
<evidence type="ECO:0000256" key="6">
    <source>
        <dbReference type="PROSITE-ProRule" id="PRU00267"/>
    </source>
</evidence>
<keyword evidence="5 6" id="KW-0539">Nucleus</keyword>
<dbReference type="PROSITE" id="PS50118">
    <property type="entry name" value="HMG_BOX_2"/>
    <property type="match status" value="1"/>
</dbReference>
<proteinExistence type="predicted"/>
<dbReference type="InterPro" id="IPR036910">
    <property type="entry name" value="HMG_box_dom_sf"/>
</dbReference>
<dbReference type="GO" id="GO:0000981">
    <property type="term" value="F:DNA-binding transcription factor activity, RNA polymerase II-specific"/>
    <property type="evidence" value="ECO:0007669"/>
    <property type="project" value="TreeGrafter"/>
</dbReference>
<evidence type="ECO:0000256" key="4">
    <source>
        <dbReference type="ARBA" id="ARBA00023163"/>
    </source>
</evidence>
<evidence type="ECO:0000256" key="1">
    <source>
        <dbReference type="ARBA" id="ARBA00022553"/>
    </source>
</evidence>
<dbReference type="SUPFAM" id="SSF47095">
    <property type="entry name" value="HMG-box"/>
    <property type="match status" value="1"/>
</dbReference>
<name>A0AAV8VYY3_9CUCU</name>
<dbReference type="InterPro" id="IPR009071">
    <property type="entry name" value="HMG_box_dom"/>
</dbReference>
<dbReference type="SMART" id="SM00398">
    <property type="entry name" value="HMG"/>
    <property type="match status" value="1"/>
</dbReference>
<keyword evidence="2" id="KW-0805">Transcription regulation</keyword>
<feature type="domain" description="HMG box" evidence="8">
    <location>
        <begin position="132"/>
        <end position="200"/>
    </location>
</feature>
<dbReference type="PANTHER" id="PTHR13059">
    <property type="entry name" value="HMG-BOX TRANSCRIPTION FACTOR BBX"/>
    <property type="match status" value="1"/>
</dbReference>
<dbReference type="PANTHER" id="PTHR13059:SF10">
    <property type="entry name" value="HMG BOX TRANSCRIPTION FACTOR BBX"/>
    <property type="match status" value="1"/>
</dbReference>
<feature type="compositionally biased region" description="Polar residues" evidence="7">
    <location>
        <begin position="458"/>
        <end position="476"/>
    </location>
</feature>
<evidence type="ECO:0000256" key="7">
    <source>
        <dbReference type="SAM" id="MobiDB-lite"/>
    </source>
</evidence>
<keyword evidence="3 6" id="KW-0238">DNA-binding</keyword>
<sequence length="579" mass="66099">MSFLSVQNTFLKSHNNNAFLLSEPPSRNNAFVSDSRTTPITENNNQINTNGQEKSLQEVWSKHKFEMNKVKIESVVNFNNIKMSWAEEKPSEPIEEDETVESQVKDIEEEPEKVATPVEAQSEKEESPSHHARRPPNAFLIFCKKHRSIVRERYPNLENRGVTKILGEWWALLHNGEKLPYNDLAKEYKDAFLSANPNFRWYKLPAPPLRTLMPRPAATTKTTPPLSSPSNNRLSEFTPGKLADESQLGGLTSLMNNNFTTTTPKTDCCTTESVLDNNNHKNDENINSFNKNDLFKANDHMDRFHSTFDKGCARNILSDTREEADEGESESSNMTKQDLMNKVVDGIFAKQSEDSLEKNGSKEVRKSERMCKGKRYEVFMMEGRLLGNKRDSGKFVHHKQSKIESKIETELNSFNNNVKPETPKLDLGNTIKRLAERTNVVIDFENQTEDNNETTNQRARSISETSEGSNKSSPPNFNLDLRISNLPCLSYDEFLQRKRESKKRKIRIKTDGESKHKMQKLDNKTETQLVGSKKRKNKQSITHLGKKENEVNLSNELLGLATLAEVAANTEKINEQISE</sequence>
<dbReference type="GO" id="GO:0000977">
    <property type="term" value="F:RNA polymerase II transcription regulatory region sequence-specific DNA binding"/>
    <property type="evidence" value="ECO:0007669"/>
    <property type="project" value="TreeGrafter"/>
</dbReference>
<organism evidence="9 10">
    <name type="scientific">Exocentrus adspersus</name>
    <dbReference type="NCBI Taxonomy" id="1586481"/>
    <lineage>
        <taxon>Eukaryota</taxon>
        <taxon>Metazoa</taxon>
        <taxon>Ecdysozoa</taxon>
        <taxon>Arthropoda</taxon>
        <taxon>Hexapoda</taxon>
        <taxon>Insecta</taxon>
        <taxon>Pterygota</taxon>
        <taxon>Neoptera</taxon>
        <taxon>Endopterygota</taxon>
        <taxon>Coleoptera</taxon>
        <taxon>Polyphaga</taxon>
        <taxon>Cucujiformia</taxon>
        <taxon>Chrysomeloidea</taxon>
        <taxon>Cerambycidae</taxon>
        <taxon>Lamiinae</taxon>
        <taxon>Acanthocinini</taxon>
        <taxon>Exocentrus</taxon>
    </lineage>
</organism>
<dbReference type="GO" id="GO:0005634">
    <property type="term" value="C:nucleus"/>
    <property type="evidence" value="ECO:0007669"/>
    <property type="project" value="UniProtKB-UniRule"/>
</dbReference>
<evidence type="ECO:0000313" key="9">
    <source>
        <dbReference type="EMBL" id="KAJ8919607.1"/>
    </source>
</evidence>
<dbReference type="Proteomes" id="UP001159042">
    <property type="component" value="Unassembled WGS sequence"/>
</dbReference>
<feature type="region of interest" description="Disordered" evidence="7">
    <location>
        <begin position="443"/>
        <end position="478"/>
    </location>
</feature>
<dbReference type="InterPro" id="IPR052412">
    <property type="entry name" value="CC-Dev_Transcription_Reg"/>
</dbReference>
<feature type="region of interest" description="Disordered" evidence="7">
    <location>
        <begin position="87"/>
        <end position="135"/>
    </location>
</feature>
<feature type="DNA-binding region" description="HMG box" evidence="6">
    <location>
        <begin position="132"/>
        <end position="200"/>
    </location>
</feature>
<dbReference type="Gene3D" id="1.10.30.10">
    <property type="entry name" value="High mobility group box domain"/>
    <property type="match status" value="1"/>
</dbReference>
<keyword evidence="1" id="KW-0597">Phosphoprotein</keyword>
<accession>A0AAV8VYY3</accession>
<dbReference type="Pfam" id="PF00505">
    <property type="entry name" value="HMG_box"/>
    <property type="match status" value="1"/>
</dbReference>
<feature type="region of interest" description="Disordered" evidence="7">
    <location>
        <begin position="212"/>
        <end position="233"/>
    </location>
</feature>
<evidence type="ECO:0000256" key="3">
    <source>
        <dbReference type="ARBA" id="ARBA00023125"/>
    </source>
</evidence>
<comment type="caution">
    <text evidence="9">The sequence shown here is derived from an EMBL/GenBank/DDBJ whole genome shotgun (WGS) entry which is preliminary data.</text>
</comment>
<feature type="compositionally biased region" description="Low complexity" evidence="7">
    <location>
        <begin position="214"/>
        <end position="233"/>
    </location>
</feature>
<evidence type="ECO:0000259" key="8">
    <source>
        <dbReference type="PROSITE" id="PS50118"/>
    </source>
</evidence>
<evidence type="ECO:0000256" key="2">
    <source>
        <dbReference type="ARBA" id="ARBA00023015"/>
    </source>
</evidence>
<keyword evidence="4" id="KW-0804">Transcription</keyword>